<reference evidence="2 3" key="1">
    <citation type="submission" date="2024-07" db="EMBL/GenBank/DDBJ databases">
        <title>Section-level genome sequencing and comparative genomics of Aspergillus sections Usti and Cavernicolus.</title>
        <authorList>
            <consortium name="Lawrence Berkeley National Laboratory"/>
            <person name="Nybo J.L."/>
            <person name="Vesth T.C."/>
            <person name="Theobald S."/>
            <person name="Frisvad J.C."/>
            <person name="Larsen T.O."/>
            <person name="Kjaerboelling I."/>
            <person name="Rothschild-Mancinelli K."/>
            <person name="Lyhne E.K."/>
            <person name="Kogle M.E."/>
            <person name="Barry K."/>
            <person name="Clum A."/>
            <person name="Na H."/>
            <person name="Ledsgaard L."/>
            <person name="Lin J."/>
            <person name="Lipzen A."/>
            <person name="Kuo A."/>
            <person name="Riley R."/>
            <person name="Mondo S."/>
            <person name="Labutti K."/>
            <person name="Haridas S."/>
            <person name="Pangalinan J."/>
            <person name="Salamov A.A."/>
            <person name="Simmons B.A."/>
            <person name="Magnuson J.K."/>
            <person name="Chen J."/>
            <person name="Drula E."/>
            <person name="Henrissat B."/>
            <person name="Wiebenga A."/>
            <person name="Lubbers R.J."/>
            <person name="Gomes A.C."/>
            <person name="Makela M.R."/>
            <person name="Stajich J."/>
            <person name="Grigoriev I.V."/>
            <person name="Mortensen U.H."/>
            <person name="De Vries R.P."/>
            <person name="Baker S.E."/>
            <person name="Andersen M.R."/>
        </authorList>
    </citation>
    <scope>NUCLEOTIDE SEQUENCE [LARGE SCALE GENOMIC DNA]</scope>
    <source>
        <strain evidence="2 3">CBS 123904</strain>
    </source>
</reference>
<feature type="region of interest" description="Disordered" evidence="1">
    <location>
        <begin position="537"/>
        <end position="562"/>
    </location>
</feature>
<name>A0ABR4J9A9_9EURO</name>
<evidence type="ECO:0000313" key="3">
    <source>
        <dbReference type="Proteomes" id="UP001610446"/>
    </source>
</evidence>
<evidence type="ECO:0000256" key="1">
    <source>
        <dbReference type="SAM" id="MobiDB-lite"/>
    </source>
</evidence>
<feature type="compositionally biased region" description="Basic and acidic residues" evidence="1">
    <location>
        <begin position="196"/>
        <end position="211"/>
    </location>
</feature>
<dbReference type="EMBL" id="JBFXLU010000175">
    <property type="protein sequence ID" value="KAL2836632.1"/>
    <property type="molecule type" value="Genomic_DNA"/>
</dbReference>
<feature type="compositionally biased region" description="Basic and acidic residues" evidence="1">
    <location>
        <begin position="113"/>
        <end position="134"/>
    </location>
</feature>
<dbReference type="Proteomes" id="UP001610446">
    <property type="component" value="Unassembled WGS sequence"/>
</dbReference>
<proteinExistence type="predicted"/>
<organism evidence="2 3">
    <name type="scientific">Aspergillus pseudoustus</name>
    <dbReference type="NCBI Taxonomy" id="1810923"/>
    <lineage>
        <taxon>Eukaryota</taxon>
        <taxon>Fungi</taxon>
        <taxon>Dikarya</taxon>
        <taxon>Ascomycota</taxon>
        <taxon>Pezizomycotina</taxon>
        <taxon>Eurotiomycetes</taxon>
        <taxon>Eurotiomycetidae</taxon>
        <taxon>Eurotiales</taxon>
        <taxon>Aspergillaceae</taxon>
        <taxon>Aspergillus</taxon>
        <taxon>Aspergillus subgen. Nidulantes</taxon>
    </lineage>
</organism>
<evidence type="ECO:0000313" key="2">
    <source>
        <dbReference type="EMBL" id="KAL2836632.1"/>
    </source>
</evidence>
<protein>
    <submittedName>
        <fullName evidence="2">Uncharacterized protein</fullName>
    </submittedName>
</protein>
<feature type="compositionally biased region" description="Basic and acidic residues" evidence="1">
    <location>
        <begin position="152"/>
        <end position="162"/>
    </location>
</feature>
<comment type="caution">
    <text evidence="2">The sequence shown here is derived from an EMBL/GenBank/DDBJ whole genome shotgun (WGS) entry which is preliminary data.</text>
</comment>
<keyword evidence="3" id="KW-1185">Reference proteome</keyword>
<accession>A0ABR4J9A9</accession>
<feature type="compositionally biased region" description="Polar residues" evidence="1">
    <location>
        <begin position="546"/>
        <end position="559"/>
    </location>
</feature>
<gene>
    <name evidence="2" type="ORF">BJY01DRAFT_251882</name>
</gene>
<sequence length="611" mass="69000">MTLVQKYVKLVDAEFLEHIGQNGTPASMPKGLRDGTTKALSKKQTERLDAAIRKEIKELESLSDEELLEYVNTDDTGERTKLVLEAGEILEIAGIKDIADRMSRVCDITFSHSEIESKASEGTPDEKDPNDDPGHQSNGNENIPKGTPAETDENHPNDDIKPQSEGGDGTPKDTPNVKSEDDSDGEYGSPYTNGSRGRERSASPMGEEDKEKLQTILKTHCEKAIKSLKKYLSGDQRSEEPLKAMNERIQGEIAKSLGWEPQLAQNFGIPYEKFKEGVDPMVVRPLKSPCSKEDAEAFEKKLGLAKVNIYHLCLQNHMQMEWLNGLLEGTANDQRFPQRQMYNDINTDVITYWPYNFLRTPEFDILYEKKKQVSKEHTRSSYGVQVYDAEKGVFQIQTKANIGNDNLQLWRSLPNAYKFNAADRGCTISELGLIEHIYFFTTTQPRSGRHDSKTPAPSDVCVKFRNSILPRMLQRSKVDAFLPEGESVDDIIQQLASRDQVELPWKVRARKVVYDLTGDKIKPRPMTTLEEELFKKNPRLKERTETPLSQSGTAASDNAVSDLREEVENKLNEFNARLSTIEEKVVTPEYLNSALDEKFAEFLDQIKAKAG</sequence>
<feature type="region of interest" description="Disordered" evidence="1">
    <location>
        <begin position="113"/>
        <end position="211"/>
    </location>
</feature>